<dbReference type="InterPro" id="IPR008914">
    <property type="entry name" value="PEBP"/>
</dbReference>
<accession>A0A554N919</accession>
<dbReference type="NCBIfam" id="TIGR00481">
    <property type="entry name" value="YbhB/YbcL family Raf kinase inhibitor-like protein"/>
    <property type="match status" value="1"/>
</dbReference>
<proteinExistence type="predicted"/>
<dbReference type="PANTHER" id="PTHR30289">
    <property type="entry name" value="UNCHARACTERIZED PROTEIN YBCL-RELATED"/>
    <property type="match status" value="1"/>
</dbReference>
<feature type="region of interest" description="Disordered" evidence="1">
    <location>
        <begin position="1"/>
        <end position="29"/>
    </location>
</feature>
<gene>
    <name evidence="2" type="ORF">DP107_09650</name>
</gene>
<evidence type="ECO:0000256" key="1">
    <source>
        <dbReference type="SAM" id="MobiDB-lite"/>
    </source>
</evidence>
<dbReference type="Gene3D" id="3.90.280.10">
    <property type="entry name" value="PEBP-like"/>
    <property type="match status" value="1"/>
</dbReference>
<dbReference type="InterPro" id="IPR036610">
    <property type="entry name" value="PEBP-like_sf"/>
</dbReference>
<evidence type="ECO:0000313" key="3">
    <source>
        <dbReference type="Proteomes" id="UP000319894"/>
    </source>
</evidence>
<reference evidence="2 3" key="1">
    <citation type="submission" date="2018-06" db="EMBL/GenBank/DDBJ databases">
        <title>Natronomonas sp. F16-60 a new haloarchaeon isolated from a solar saltern of Isla Cristina, Huelva, Spain.</title>
        <authorList>
            <person name="Duran-Viseras A."/>
            <person name="Sanchez-Porro C."/>
            <person name="Ventosa A."/>
        </authorList>
    </citation>
    <scope>NUCLEOTIDE SEQUENCE [LARGE SCALE GENOMIC DNA]</scope>
    <source>
        <strain evidence="2 3">F16-60</strain>
    </source>
</reference>
<dbReference type="Proteomes" id="UP000319894">
    <property type="component" value="Unassembled WGS sequence"/>
</dbReference>
<organism evidence="2 3">
    <name type="scientific">Haloglomus irregulare</name>
    <dbReference type="NCBI Taxonomy" id="2234134"/>
    <lineage>
        <taxon>Archaea</taxon>
        <taxon>Methanobacteriati</taxon>
        <taxon>Methanobacteriota</taxon>
        <taxon>Stenosarchaea group</taxon>
        <taxon>Halobacteria</taxon>
        <taxon>Halobacteriales</taxon>
        <taxon>Natronomonadaceae</taxon>
        <taxon>Haloglomus</taxon>
    </lineage>
</organism>
<keyword evidence="3" id="KW-1185">Reference proteome</keyword>
<dbReference type="InParanoid" id="A0A554N919"/>
<dbReference type="CDD" id="cd00865">
    <property type="entry name" value="PEBP_bact_arch"/>
    <property type="match status" value="1"/>
</dbReference>
<name>A0A554N919_9EURY</name>
<comment type="caution">
    <text evidence="2">The sequence shown here is derived from an EMBL/GenBank/DDBJ whole genome shotgun (WGS) entry which is preliminary data.</text>
</comment>
<dbReference type="Pfam" id="PF01161">
    <property type="entry name" value="PBP"/>
    <property type="match status" value="1"/>
</dbReference>
<sequence>MTQLFASSFQTSSRPQRSQERRVGGSISTIANARRYGASIPRRGAVTDSAAAPERSRFPGIPRTSGMDRRALLSTLGAAAAAGTAGCVSIGGTPPTPDEFGFRSPAFDDGGTIPMEYTCDGAGRSPPFRFSGLPEPTEAVALTCRYPNSLANNFDHWLLWDVPPDRAEIPAGLPTTESLSELGGARQGRNGIGQVGWLPVCPPPTLGAEEYRFRVYALRRPLDLPGGANQEQFEEELEGAVLASIRYVGYYARPDEVTGTARGR</sequence>
<dbReference type="AlphaFoldDB" id="A0A554N919"/>
<feature type="region of interest" description="Disordered" evidence="1">
    <location>
        <begin position="44"/>
        <end position="66"/>
    </location>
</feature>
<feature type="compositionally biased region" description="Polar residues" evidence="1">
    <location>
        <begin position="1"/>
        <end position="16"/>
    </location>
</feature>
<protein>
    <submittedName>
        <fullName evidence="2">YbhB/YbcL family Raf kinase inhibitor-like protein</fullName>
    </submittedName>
</protein>
<dbReference type="SUPFAM" id="SSF49777">
    <property type="entry name" value="PEBP-like"/>
    <property type="match status" value="1"/>
</dbReference>
<evidence type="ECO:0000313" key="2">
    <source>
        <dbReference type="EMBL" id="TSD13904.1"/>
    </source>
</evidence>
<dbReference type="EMBL" id="QMDX01000005">
    <property type="protein sequence ID" value="TSD13904.1"/>
    <property type="molecule type" value="Genomic_DNA"/>
</dbReference>
<dbReference type="InterPro" id="IPR005247">
    <property type="entry name" value="YbhB_YbcL/LppC-like"/>
</dbReference>
<dbReference type="PANTHER" id="PTHR30289:SF1">
    <property type="entry name" value="PEBP (PHOSPHATIDYLETHANOLAMINE-BINDING PROTEIN) FAMILY PROTEIN"/>
    <property type="match status" value="1"/>
</dbReference>